<evidence type="ECO:0000259" key="1">
    <source>
        <dbReference type="PROSITE" id="PS50835"/>
    </source>
</evidence>
<dbReference type="PROSITE" id="PS50835">
    <property type="entry name" value="IG_LIKE"/>
    <property type="match status" value="1"/>
</dbReference>
<keyword evidence="3" id="KW-1185">Reference proteome</keyword>
<organism evidence="2 3">
    <name type="scientific">Nephila pilipes</name>
    <name type="common">Giant wood spider</name>
    <name type="synonym">Nephila maculata</name>
    <dbReference type="NCBI Taxonomy" id="299642"/>
    <lineage>
        <taxon>Eukaryota</taxon>
        <taxon>Metazoa</taxon>
        <taxon>Ecdysozoa</taxon>
        <taxon>Arthropoda</taxon>
        <taxon>Chelicerata</taxon>
        <taxon>Arachnida</taxon>
        <taxon>Araneae</taxon>
        <taxon>Araneomorphae</taxon>
        <taxon>Entelegynae</taxon>
        <taxon>Araneoidea</taxon>
        <taxon>Nephilidae</taxon>
        <taxon>Nephila</taxon>
    </lineage>
</organism>
<dbReference type="InterPro" id="IPR007110">
    <property type="entry name" value="Ig-like_dom"/>
</dbReference>
<feature type="domain" description="Ig-like" evidence="1">
    <location>
        <begin position="34"/>
        <end position="127"/>
    </location>
</feature>
<dbReference type="SUPFAM" id="SSF48726">
    <property type="entry name" value="Immunoglobulin"/>
    <property type="match status" value="1"/>
</dbReference>
<dbReference type="Proteomes" id="UP000887013">
    <property type="component" value="Unassembled WGS sequence"/>
</dbReference>
<name>A0A8X6QXC8_NEPPI</name>
<accession>A0A8X6QXC8</accession>
<dbReference type="InterPro" id="IPR036179">
    <property type="entry name" value="Ig-like_dom_sf"/>
</dbReference>
<gene>
    <name evidence="2" type="ORF">NPIL_263201</name>
</gene>
<sequence length="133" mass="14883">MNLNSTWGLTIEFNIEPDDYYLTAQTFTGDRQIPTFLHEPPNRHEFLNSSGAVIPCTAFGNPNPVVRWINDDGTPAVDIPGLRHVRLDGSLVFQPFRTDQYRQDVHAATYRCTATNVFGTLSSRDVQIVAGKS</sequence>
<protein>
    <recommendedName>
        <fullName evidence="1">Ig-like domain-containing protein</fullName>
    </recommendedName>
</protein>
<comment type="caution">
    <text evidence="2">The sequence shown here is derived from an EMBL/GenBank/DDBJ whole genome shotgun (WGS) entry which is preliminary data.</text>
</comment>
<evidence type="ECO:0000313" key="2">
    <source>
        <dbReference type="EMBL" id="GFU48708.1"/>
    </source>
</evidence>
<evidence type="ECO:0000313" key="3">
    <source>
        <dbReference type="Proteomes" id="UP000887013"/>
    </source>
</evidence>
<reference evidence="2" key="1">
    <citation type="submission" date="2020-08" db="EMBL/GenBank/DDBJ databases">
        <title>Multicomponent nature underlies the extraordinary mechanical properties of spider dragline silk.</title>
        <authorList>
            <person name="Kono N."/>
            <person name="Nakamura H."/>
            <person name="Mori M."/>
            <person name="Yoshida Y."/>
            <person name="Ohtoshi R."/>
            <person name="Malay A.D."/>
            <person name="Moran D.A.P."/>
            <person name="Tomita M."/>
            <person name="Numata K."/>
            <person name="Arakawa K."/>
        </authorList>
    </citation>
    <scope>NUCLEOTIDE SEQUENCE</scope>
</reference>
<dbReference type="AlphaFoldDB" id="A0A8X6QXC8"/>
<dbReference type="InterPro" id="IPR013783">
    <property type="entry name" value="Ig-like_fold"/>
</dbReference>
<dbReference type="OrthoDB" id="5969272at2759"/>
<dbReference type="EMBL" id="BMAW01086774">
    <property type="protein sequence ID" value="GFU48708.1"/>
    <property type="molecule type" value="Genomic_DNA"/>
</dbReference>
<dbReference type="Gene3D" id="2.60.40.10">
    <property type="entry name" value="Immunoglobulins"/>
    <property type="match status" value="1"/>
</dbReference>
<proteinExistence type="predicted"/>